<comment type="caution">
    <text evidence="1">The sequence shown here is derived from an EMBL/GenBank/DDBJ whole genome shotgun (WGS) entry which is preliminary data.</text>
</comment>
<dbReference type="Proteomes" id="UP000229753">
    <property type="component" value="Unassembled WGS sequence"/>
</dbReference>
<sequence length="222" mass="24412">MLNCLAMDITYLGHSSFKLRGKTACVITDPFDPKFVGLKYSSADADIVTISHNHSDHNQSQLVKGVRMVVNGPGEYEISGVSIIGIPSFHDAKKGEERGNNTIYVFEIDGLRIAHLGDLGEVLSDEQISQLGNIDVLMIPVGGEYTIGPKEAVKMVGEVGPYFVIPMHYKVDGLSPEFSKLEPVETFLSECGLTVERIDKFSLKKEDILEDQSTKVILLPQK</sequence>
<evidence type="ECO:0008006" key="3">
    <source>
        <dbReference type="Google" id="ProtNLM"/>
    </source>
</evidence>
<dbReference type="PANTHER" id="PTHR42967:SF1">
    <property type="entry name" value="MBL FOLD METALLO-HYDROLASE"/>
    <property type="match status" value="1"/>
</dbReference>
<dbReference type="PANTHER" id="PTHR42967">
    <property type="entry name" value="METAL DEPENDENT HYDROLASE"/>
    <property type="match status" value="1"/>
</dbReference>
<proteinExistence type="predicted"/>
<dbReference type="EMBL" id="PFNO01000057">
    <property type="protein sequence ID" value="PIZ49433.1"/>
    <property type="molecule type" value="Genomic_DNA"/>
</dbReference>
<dbReference type="InterPro" id="IPR036866">
    <property type="entry name" value="RibonucZ/Hydroxyglut_hydro"/>
</dbReference>
<dbReference type="Gene3D" id="3.60.15.10">
    <property type="entry name" value="Ribonuclease Z/Hydroxyacylglutathione hydrolase-like"/>
    <property type="match status" value="1"/>
</dbReference>
<organism evidence="1 2">
    <name type="scientific">Candidatus Woesebacteria bacterium CG_4_10_14_0_2_um_filter_39_14</name>
    <dbReference type="NCBI Taxonomy" id="1975054"/>
    <lineage>
        <taxon>Bacteria</taxon>
        <taxon>Candidatus Woeseibacteriota</taxon>
    </lineage>
</organism>
<protein>
    <recommendedName>
        <fullName evidence="3">Lactamase</fullName>
    </recommendedName>
</protein>
<dbReference type="SUPFAM" id="SSF56281">
    <property type="entry name" value="Metallo-hydrolase/oxidoreductase"/>
    <property type="match status" value="1"/>
</dbReference>
<dbReference type="Pfam" id="PF13483">
    <property type="entry name" value="Lactamase_B_3"/>
    <property type="match status" value="1"/>
</dbReference>
<evidence type="ECO:0000313" key="2">
    <source>
        <dbReference type="Proteomes" id="UP000229753"/>
    </source>
</evidence>
<gene>
    <name evidence="1" type="ORF">COY29_01880</name>
</gene>
<evidence type="ECO:0000313" key="1">
    <source>
        <dbReference type="EMBL" id="PIZ49433.1"/>
    </source>
</evidence>
<accession>A0A2M7TNA3</accession>
<dbReference type="AlphaFoldDB" id="A0A2M7TNA3"/>
<name>A0A2M7TNA3_9BACT</name>
<reference evidence="2" key="1">
    <citation type="submission" date="2017-09" db="EMBL/GenBank/DDBJ databases">
        <title>Depth-based differentiation of microbial function through sediment-hosted aquifers and enrichment of novel symbionts in the deep terrestrial subsurface.</title>
        <authorList>
            <person name="Probst A.J."/>
            <person name="Ladd B."/>
            <person name="Jarett J.K."/>
            <person name="Geller-Mcgrath D.E."/>
            <person name="Sieber C.M.K."/>
            <person name="Emerson J.B."/>
            <person name="Anantharaman K."/>
            <person name="Thomas B.C."/>
            <person name="Malmstrom R."/>
            <person name="Stieglmeier M."/>
            <person name="Klingl A."/>
            <person name="Woyke T."/>
            <person name="Ryan C.M."/>
            <person name="Banfield J.F."/>
        </authorList>
    </citation>
    <scope>NUCLEOTIDE SEQUENCE [LARGE SCALE GENOMIC DNA]</scope>
</reference>